<organism evidence="1 2">
    <name type="scientific">Filobacillus milosensis</name>
    <dbReference type="NCBI Taxonomy" id="94137"/>
    <lineage>
        <taxon>Bacteria</taxon>
        <taxon>Bacillati</taxon>
        <taxon>Bacillota</taxon>
        <taxon>Bacilli</taxon>
        <taxon>Bacillales</taxon>
        <taxon>Bacillaceae</taxon>
        <taxon>Filobacillus</taxon>
    </lineage>
</organism>
<sequence length="226" mass="26728">MPIIKEFDLDLPYVKKGGNREDYEKNWKEKRMQFRDEIRCVTSLFEQNFQKYKSSDSWKVMVNCRTIAENNEVKCVGGVTEVSVDFDIDNYFSLINIEKKKLILSTLKNGIDIIVDNNGWDPSLFDEAYQKVIDCNYENHWVWQKPKKSPDRKHNAQVYCEHDIDKFTAHFIIKDNTGEVIKAEKIIEECPNEWYFHSYFGQLKWITSKEVALINKDGTNHLNVQI</sequence>
<gene>
    <name evidence="1" type="ORF">E3U55_16920</name>
</gene>
<dbReference type="EMBL" id="SOPW01000035">
    <property type="protein sequence ID" value="TFB12913.1"/>
    <property type="molecule type" value="Genomic_DNA"/>
</dbReference>
<keyword evidence="2" id="KW-1185">Reference proteome</keyword>
<dbReference type="OrthoDB" id="2425044at2"/>
<evidence type="ECO:0000313" key="2">
    <source>
        <dbReference type="Proteomes" id="UP000297975"/>
    </source>
</evidence>
<dbReference type="RefSeq" id="WP_134341658.1">
    <property type="nucleotide sequence ID" value="NZ_SOPW01000035.1"/>
</dbReference>
<comment type="caution">
    <text evidence="1">The sequence shown here is derived from an EMBL/GenBank/DDBJ whole genome shotgun (WGS) entry which is preliminary data.</text>
</comment>
<dbReference type="AlphaFoldDB" id="A0A4Y8ID15"/>
<evidence type="ECO:0000313" key="1">
    <source>
        <dbReference type="EMBL" id="TFB12913.1"/>
    </source>
</evidence>
<protein>
    <submittedName>
        <fullName evidence="1">Uncharacterized protein</fullName>
    </submittedName>
</protein>
<proteinExistence type="predicted"/>
<name>A0A4Y8ID15_9BACI</name>
<dbReference type="Proteomes" id="UP000297975">
    <property type="component" value="Unassembled WGS sequence"/>
</dbReference>
<accession>A0A4Y8ID15</accession>
<reference evidence="1 2" key="1">
    <citation type="submission" date="2019-03" db="EMBL/GenBank/DDBJ databases">
        <authorList>
            <person name="He R.-H."/>
        </authorList>
    </citation>
    <scope>NUCLEOTIDE SEQUENCE [LARGE SCALE GENOMIC DNA]</scope>
    <source>
        <strain evidence="2">SH 714</strain>
    </source>
</reference>